<keyword evidence="5" id="KW-1185">Reference proteome</keyword>
<dbReference type="EMBL" id="FOQE01000008">
    <property type="protein sequence ID" value="SFH64022.1"/>
    <property type="molecule type" value="Genomic_DNA"/>
</dbReference>
<name>A0A1I3BP21_9LACT</name>
<protein>
    <submittedName>
        <fullName evidence="4">Biotin-requiring enzyme</fullName>
    </submittedName>
</protein>
<dbReference type="OrthoDB" id="9812676at2"/>
<proteinExistence type="predicted"/>
<feature type="compositionally biased region" description="Polar residues" evidence="2">
    <location>
        <begin position="26"/>
        <end position="36"/>
    </location>
</feature>
<evidence type="ECO:0000256" key="1">
    <source>
        <dbReference type="ARBA" id="ARBA00023267"/>
    </source>
</evidence>
<evidence type="ECO:0000259" key="3">
    <source>
        <dbReference type="PROSITE" id="PS50968"/>
    </source>
</evidence>
<accession>A0A1I3BP21</accession>
<dbReference type="PANTHER" id="PTHR45266">
    <property type="entry name" value="OXALOACETATE DECARBOXYLASE ALPHA CHAIN"/>
    <property type="match status" value="1"/>
</dbReference>
<dbReference type="Pfam" id="PF00364">
    <property type="entry name" value="Biotin_lipoyl"/>
    <property type="match status" value="1"/>
</dbReference>
<dbReference type="InterPro" id="IPR050709">
    <property type="entry name" value="Biotin_Carboxyl_Carrier/Decarb"/>
</dbReference>
<evidence type="ECO:0000256" key="2">
    <source>
        <dbReference type="SAM" id="MobiDB-lite"/>
    </source>
</evidence>
<dbReference type="Proteomes" id="UP000198668">
    <property type="component" value="Unassembled WGS sequence"/>
</dbReference>
<keyword evidence="1" id="KW-0092">Biotin</keyword>
<dbReference type="PROSITE" id="PS00188">
    <property type="entry name" value="BIOTIN"/>
    <property type="match status" value="1"/>
</dbReference>
<dbReference type="InterPro" id="IPR000089">
    <property type="entry name" value="Biotin_lipoyl"/>
</dbReference>
<dbReference type="InterPro" id="IPR011053">
    <property type="entry name" value="Single_hybrid_motif"/>
</dbReference>
<dbReference type="CDD" id="cd06850">
    <property type="entry name" value="biotinyl_domain"/>
    <property type="match status" value="1"/>
</dbReference>
<dbReference type="InterPro" id="IPR001882">
    <property type="entry name" value="Biotin_BS"/>
</dbReference>
<dbReference type="PANTHER" id="PTHR45266:SF3">
    <property type="entry name" value="OXALOACETATE DECARBOXYLASE ALPHA CHAIN"/>
    <property type="match status" value="1"/>
</dbReference>
<dbReference type="RefSeq" id="WP_047390227.1">
    <property type="nucleotide sequence ID" value="NZ_FOQE01000008.1"/>
</dbReference>
<dbReference type="Gene3D" id="2.40.50.100">
    <property type="match status" value="1"/>
</dbReference>
<dbReference type="AlphaFoldDB" id="A0A1I3BP21"/>
<reference evidence="4 5" key="1">
    <citation type="submission" date="2016-10" db="EMBL/GenBank/DDBJ databases">
        <authorList>
            <person name="de Groot N.N."/>
        </authorList>
    </citation>
    <scope>NUCLEOTIDE SEQUENCE [LARGE SCALE GENOMIC DNA]</scope>
    <source>
        <strain evidence="4 5">DSM 27630</strain>
    </source>
</reference>
<dbReference type="PROSITE" id="PS50968">
    <property type="entry name" value="BIOTINYL_LIPOYL"/>
    <property type="match status" value="1"/>
</dbReference>
<dbReference type="SUPFAM" id="SSF51230">
    <property type="entry name" value="Single hybrid motif"/>
    <property type="match status" value="1"/>
</dbReference>
<evidence type="ECO:0000313" key="4">
    <source>
        <dbReference type="EMBL" id="SFH64022.1"/>
    </source>
</evidence>
<feature type="region of interest" description="Disordered" evidence="2">
    <location>
        <begin position="24"/>
        <end position="54"/>
    </location>
</feature>
<dbReference type="FunFam" id="2.40.50.100:FF:000003">
    <property type="entry name" value="Acetyl-CoA carboxylase biotin carboxyl carrier protein"/>
    <property type="match status" value="1"/>
</dbReference>
<feature type="compositionally biased region" description="Polar residues" evidence="2">
    <location>
        <begin position="43"/>
        <end position="54"/>
    </location>
</feature>
<organism evidence="4 5">
    <name type="scientific">Pisciglobus halotolerans</name>
    <dbReference type="NCBI Taxonomy" id="745365"/>
    <lineage>
        <taxon>Bacteria</taxon>
        <taxon>Bacillati</taxon>
        <taxon>Bacillota</taxon>
        <taxon>Bacilli</taxon>
        <taxon>Lactobacillales</taxon>
        <taxon>Carnobacteriaceae</taxon>
    </lineage>
</organism>
<evidence type="ECO:0000313" key="5">
    <source>
        <dbReference type="Proteomes" id="UP000198668"/>
    </source>
</evidence>
<feature type="domain" description="Lipoyl-binding" evidence="3">
    <location>
        <begin position="46"/>
        <end position="122"/>
    </location>
</feature>
<sequence>MKSYEITVNEKVYQVSVEEIDANSFKAHQQTSSTVTPEEPPMQQKTAASTASSGTLVTAPMPGNIIKVSVQVGEAVKAGQVLCVLEAMKMENEIVAPEDGTISEVNISKGASVEAGDTLVKL</sequence>
<gene>
    <name evidence="4" type="ORF">SAMN04489868_10831</name>
</gene>